<proteinExistence type="predicted"/>
<keyword evidence="1" id="KW-0812">Transmembrane</keyword>
<evidence type="ECO:0000256" key="1">
    <source>
        <dbReference type="SAM" id="Phobius"/>
    </source>
</evidence>
<keyword evidence="3" id="KW-1185">Reference proteome</keyword>
<protein>
    <submittedName>
        <fullName evidence="2">Uncharacterized protein</fullName>
    </submittedName>
</protein>
<organism evidence="2 3">
    <name type="scientific">Corynebacterium oculi</name>
    <dbReference type="NCBI Taxonomy" id="1544416"/>
    <lineage>
        <taxon>Bacteria</taxon>
        <taxon>Bacillati</taxon>
        <taxon>Actinomycetota</taxon>
        <taxon>Actinomycetes</taxon>
        <taxon>Mycobacteriales</taxon>
        <taxon>Corynebacteriaceae</taxon>
        <taxon>Corynebacterium</taxon>
    </lineage>
</organism>
<evidence type="ECO:0000313" key="3">
    <source>
        <dbReference type="Proteomes" id="UP000050517"/>
    </source>
</evidence>
<comment type="caution">
    <text evidence="2">The sequence shown here is derived from an EMBL/GenBank/DDBJ whole genome shotgun (WGS) entry which is preliminary data.</text>
</comment>
<keyword evidence="1" id="KW-0472">Membrane</keyword>
<sequence>MTKPFTPLDNARHRTALVQTFDPAPDKDESTVHHVLEAVFVVVLTAVAVAVILGLGAAAIALLVAFIGKVL</sequence>
<gene>
    <name evidence="2" type="ORF">Cocul_00080</name>
</gene>
<dbReference type="AlphaFoldDB" id="A0A0Q0UE94"/>
<dbReference type="Proteomes" id="UP000050517">
    <property type="component" value="Unassembled WGS sequence"/>
</dbReference>
<reference evidence="2 3" key="1">
    <citation type="submission" date="2015-10" db="EMBL/GenBank/DDBJ databases">
        <title>Corynebacteirum lowii and Corynebacterium oculi species nova, derived from human clinical disease and and emended description of Corynebacterium mastiditis.</title>
        <authorList>
            <person name="Bernard K."/>
            <person name="Pacheco A.L."/>
            <person name="Mcdougall C."/>
            <person name="Burtx T."/>
            <person name="Weibe D."/>
            <person name="Tyler S."/>
            <person name="Olson A.B."/>
            <person name="Cnockaert M."/>
            <person name="Eguchi H."/>
            <person name="Kuwahara T."/>
            <person name="Nakayama-Imaohji H."/>
            <person name="Boudewijins M."/>
            <person name="Van Hoecke F."/>
            <person name="Bernier A.-M."/>
            <person name="Vandamme P."/>
        </authorList>
    </citation>
    <scope>NUCLEOTIDE SEQUENCE [LARGE SCALE GENOMIC DNA]</scope>
    <source>
        <strain evidence="2 3">NML 130210</strain>
    </source>
</reference>
<dbReference type="PATRIC" id="fig|1544416.3.peg.81"/>
<name>A0A0Q0UE94_9CORY</name>
<dbReference type="RefSeq" id="WP_055121357.1">
    <property type="nucleotide sequence ID" value="NZ_LKST01000001.1"/>
</dbReference>
<accession>A0A0Q0UE94</accession>
<evidence type="ECO:0000313" key="2">
    <source>
        <dbReference type="EMBL" id="KQB84950.1"/>
    </source>
</evidence>
<keyword evidence="1" id="KW-1133">Transmembrane helix</keyword>
<feature type="transmembrane region" description="Helical" evidence="1">
    <location>
        <begin position="38"/>
        <end position="67"/>
    </location>
</feature>
<dbReference type="EMBL" id="LKST01000001">
    <property type="protein sequence ID" value="KQB84950.1"/>
    <property type="molecule type" value="Genomic_DNA"/>
</dbReference>